<keyword evidence="1" id="KW-0001">2Fe-2S</keyword>
<feature type="domain" description="Rieske" evidence="5">
    <location>
        <begin position="3"/>
        <end position="94"/>
    </location>
</feature>
<dbReference type="InterPro" id="IPR036922">
    <property type="entry name" value="Rieske_2Fe-2S_sf"/>
</dbReference>
<keyword evidence="7" id="KW-1185">Reference proteome</keyword>
<sequence>MKEILLGAKDQFTTLPAEVHLLGRAYFLTEIDNGYQLLSSVCPHSGYTVELENGELECPMHGWTFESHTGRCHNVPSAKLASYDVISKGDHLFALMA</sequence>
<dbReference type="Gene3D" id="2.102.10.10">
    <property type="entry name" value="Rieske [2Fe-2S] iron-sulphur domain"/>
    <property type="match status" value="1"/>
</dbReference>
<name>A0ABQ2BSK9_9BACL</name>
<evidence type="ECO:0000256" key="3">
    <source>
        <dbReference type="ARBA" id="ARBA00023004"/>
    </source>
</evidence>
<organism evidence="6 7">
    <name type="scientific">Paenibacillus marchantiophytorum</name>
    <dbReference type="NCBI Taxonomy" id="1619310"/>
    <lineage>
        <taxon>Bacteria</taxon>
        <taxon>Bacillati</taxon>
        <taxon>Bacillota</taxon>
        <taxon>Bacilli</taxon>
        <taxon>Bacillales</taxon>
        <taxon>Paenibacillaceae</taxon>
        <taxon>Paenibacillus</taxon>
    </lineage>
</organism>
<keyword evidence="3" id="KW-0408">Iron</keyword>
<evidence type="ECO:0000313" key="6">
    <source>
        <dbReference type="EMBL" id="GGI45322.1"/>
    </source>
</evidence>
<dbReference type="PROSITE" id="PS51296">
    <property type="entry name" value="RIESKE"/>
    <property type="match status" value="1"/>
</dbReference>
<keyword evidence="4" id="KW-0411">Iron-sulfur</keyword>
<evidence type="ECO:0000259" key="5">
    <source>
        <dbReference type="PROSITE" id="PS51296"/>
    </source>
</evidence>
<dbReference type="EMBL" id="BMHE01000004">
    <property type="protein sequence ID" value="GGI45322.1"/>
    <property type="molecule type" value="Genomic_DNA"/>
</dbReference>
<evidence type="ECO:0000256" key="4">
    <source>
        <dbReference type="ARBA" id="ARBA00023014"/>
    </source>
</evidence>
<dbReference type="Proteomes" id="UP000615455">
    <property type="component" value="Unassembled WGS sequence"/>
</dbReference>
<dbReference type="InterPro" id="IPR017941">
    <property type="entry name" value="Rieske_2Fe-2S"/>
</dbReference>
<gene>
    <name evidence="6" type="ORF">GCM10008018_11500</name>
</gene>
<comment type="caution">
    <text evidence="6">The sequence shown here is derived from an EMBL/GenBank/DDBJ whole genome shotgun (WGS) entry which is preliminary data.</text>
</comment>
<dbReference type="SUPFAM" id="SSF50022">
    <property type="entry name" value="ISP domain"/>
    <property type="match status" value="1"/>
</dbReference>
<evidence type="ECO:0000256" key="2">
    <source>
        <dbReference type="ARBA" id="ARBA00022723"/>
    </source>
</evidence>
<proteinExistence type="predicted"/>
<evidence type="ECO:0000313" key="7">
    <source>
        <dbReference type="Proteomes" id="UP000615455"/>
    </source>
</evidence>
<protein>
    <recommendedName>
        <fullName evidence="5">Rieske domain-containing protein</fullName>
    </recommendedName>
</protein>
<evidence type="ECO:0000256" key="1">
    <source>
        <dbReference type="ARBA" id="ARBA00022714"/>
    </source>
</evidence>
<dbReference type="RefSeq" id="WP_189008902.1">
    <property type="nucleotide sequence ID" value="NZ_BMHE01000004.1"/>
</dbReference>
<dbReference type="CDD" id="cd03467">
    <property type="entry name" value="Rieske"/>
    <property type="match status" value="1"/>
</dbReference>
<reference evidence="7" key="1">
    <citation type="journal article" date="2019" name="Int. J. Syst. Evol. Microbiol.">
        <title>The Global Catalogue of Microorganisms (GCM) 10K type strain sequencing project: providing services to taxonomists for standard genome sequencing and annotation.</title>
        <authorList>
            <consortium name="The Broad Institute Genomics Platform"/>
            <consortium name="The Broad Institute Genome Sequencing Center for Infectious Disease"/>
            <person name="Wu L."/>
            <person name="Ma J."/>
        </authorList>
    </citation>
    <scope>NUCLEOTIDE SEQUENCE [LARGE SCALE GENOMIC DNA]</scope>
    <source>
        <strain evidence="7">CGMCC 1.15043</strain>
    </source>
</reference>
<dbReference type="Pfam" id="PF00355">
    <property type="entry name" value="Rieske"/>
    <property type="match status" value="1"/>
</dbReference>
<accession>A0ABQ2BSK9</accession>
<keyword evidence="2" id="KW-0479">Metal-binding</keyword>